<dbReference type="OrthoDB" id="1321863at2"/>
<organism evidence="3 4">
    <name type="scientific">Bifidobacterium thermacidophilum subsp. thermacidophilum</name>
    <dbReference type="NCBI Taxonomy" id="79262"/>
    <lineage>
        <taxon>Bacteria</taxon>
        <taxon>Bacillati</taxon>
        <taxon>Actinomycetota</taxon>
        <taxon>Actinomycetes</taxon>
        <taxon>Bifidobacteriales</taxon>
        <taxon>Bifidobacteriaceae</taxon>
        <taxon>Bifidobacterium</taxon>
    </lineage>
</organism>
<dbReference type="Pfam" id="PF08861">
    <property type="entry name" value="DUF1828"/>
    <property type="match status" value="1"/>
</dbReference>
<name>A0A087E4H2_9BIFI</name>
<dbReference type="Proteomes" id="UP000029003">
    <property type="component" value="Unassembled WGS sequence"/>
</dbReference>
<feature type="domain" description="DUF1828" evidence="1">
    <location>
        <begin position="45"/>
        <end position="130"/>
    </location>
</feature>
<dbReference type="RefSeq" id="WP_029576416.1">
    <property type="nucleotide sequence ID" value="NZ_JGZT01000006.1"/>
</dbReference>
<evidence type="ECO:0000259" key="2">
    <source>
        <dbReference type="Pfam" id="PF08862"/>
    </source>
</evidence>
<dbReference type="Pfam" id="PF08862">
    <property type="entry name" value="DUF1829"/>
    <property type="match status" value="1"/>
</dbReference>
<feature type="domain" description="DUF1829" evidence="2">
    <location>
        <begin position="168"/>
        <end position="254"/>
    </location>
</feature>
<gene>
    <name evidence="3" type="ORF">THER5_1136</name>
</gene>
<dbReference type="InterPro" id="IPR014960">
    <property type="entry name" value="DUF1828"/>
</dbReference>
<evidence type="ECO:0000313" key="4">
    <source>
        <dbReference type="Proteomes" id="UP000029003"/>
    </source>
</evidence>
<dbReference type="InterPro" id="IPR014961">
    <property type="entry name" value="DUF1829"/>
</dbReference>
<sequence>MSTTYAGRPGSGASAVDDLVGEYSEWLRRESSVRSFGEWREITLPFVDDSNDDLCFYAKDSGGSIMFTDDGFTLESFRMGGVTITPARRERMERIARRFGASIVNGDITMESDRNHADAMNRYVQTLTHIGGMMESAQRRVSEYFADDVAATLDKCDVFYTQSVGVRGVSNYEHSFDFLFQRSANHPTRFCQAPNNFDKDAVKTIMWDWEDTRKAPERRDSKLIVIGDDREGPLQSTAFDAFTNCGVTVIPYSQLPARAPQELAA</sequence>
<evidence type="ECO:0000313" key="3">
    <source>
        <dbReference type="EMBL" id="KFJ02673.1"/>
    </source>
</evidence>
<protein>
    <submittedName>
        <fullName evidence="3">DUF1828 e DUF1829 domain protein</fullName>
    </submittedName>
</protein>
<comment type="caution">
    <text evidence="3">The sequence shown here is derived from an EMBL/GenBank/DDBJ whole genome shotgun (WGS) entry which is preliminary data.</text>
</comment>
<proteinExistence type="predicted"/>
<evidence type="ECO:0000259" key="1">
    <source>
        <dbReference type="Pfam" id="PF08861"/>
    </source>
</evidence>
<dbReference type="EMBL" id="JGZT01000006">
    <property type="protein sequence ID" value="KFJ02673.1"/>
    <property type="molecule type" value="Genomic_DNA"/>
</dbReference>
<accession>A0A087E4H2</accession>
<dbReference type="AlphaFoldDB" id="A0A087E4H2"/>
<reference evidence="3 4" key="1">
    <citation type="submission" date="2014-03" db="EMBL/GenBank/DDBJ databases">
        <title>Genomics of Bifidobacteria.</title>
        <authorList>
            <person name="Ventura M."/>
            <person name="Milani C."/>
            <person name="Lugli G.A."/>
        </authorList>
    </citation>
    <scope>NUCLEOTIDE SEQUENCE [LARGE SCALE GENOMIC DNA]</scope>
    <source>
        <strain evidence="3 4">LMG 21395</strain>
    </source>
</reference>